<organism evidence="1 2">
    <name type="scientific">Microlunatus soli</name>
    <dbReference type="NCBI Taxonomy" id="630515"/>
    <lineage>
        <taxon>Bacteria</taxon>
        <taxon>Bacillati</taxon>
        <taxon>Actinomycetota</taxon>
        <taxon>Actinomycetes</taxon>
        <taxon>Propionibacteriales</taxon>
        <taxon>Propionibacteriaceae</taxon>
        <taxon>Microlunatus</taxon>
    </lineage>
</organism>
<dbReference type="EMBL" id="LT629772">
    <property type="protein sequence ID" value="SDS58867.1"/>
    <property type="molecule type" value="Genomic_DNA"/>
</dbReference>
<dbReference type="STRING" id="630515.SAMN04489812_2370"/>
<dbReference type="InterPro" id="IPR013785">
    <property type="entry name" value="Aldolase_TIM"/>
</dbReference>
<dbReference type="AlphaFoldDB" id="A0A1H1TF09"/>
<dbReference type="Proteomes" id="UP000199103">
    <property type="component" value="Chromosome I"/>
</dbReference>
<reference evidence="1 2" key="1">
    <citation type="submission" date="2016-10" db="EMBL/GenBank/DDBJ databases">
        <authorList>
            <person name="de Groot N.N."/>
        </authorList>
    </citation>
    <scope>NUCLEOTIDE SEQUENCE [LARGE SCALE GENOMIC DNA]</scope>
    <source>
        <strain evidence="1 2">DSM 21800</strain>
    </source>
</reference>
<protein>
    <submittedName>
        <fullName evidence="1">Alpha-galactosidase</fullName>
    </submittedName>
</protein>
<accession>A0A1H1TF09</accession>
<name>A0A1H1TF09_9ACTN</name>
<evidence type="ECO:0000313" key="1">
    <source>
        <dbReference type="EMBL" id="SDS58867.1"/>
    </source>
</evidence>
<sequence length="556" mass="61011">MINELMINNAIVPTPQPDAVFVQDDIDDRLAAAVAAGNRWTLGRTVVDLGTTGNDHDPAGLTIGLRTSGEVSRIVLRWRRRSPATMTVSGDAWERSYGELGWERLRPERVLPWYWTGWDEPSGAVIGAGVDVRPSAFCFWTVDPQGISLWLDVRNGGSALVPGDREIALATVRWIDSVDRSPQQAQRDLVDAMAGRRSAGLLPQQPLVGANNWYYAYGVGFDREAVLGDARTVVELADRHPVRPYSVIDDGWNAGGPGSGGPWDEGIPGIFDDMAEVAAEITAIGARPGLWFRPLRSRAESDRGLAIPRPDRDREVTLDPTRPEVLDRVTDDLRRFRGWGYELIKHDFSSYDIFGRFGPAMGAELTVAGWSFADRSRTNAEIINTFYDVIREAADSALLLGCNTIGHLAAGVVDAQRTGDDTSGRDWERTRRMGVNTLAHRLVQHRRLFTVDADCVPCTPQVPWQLNRQFLDLVARSGTALFVSIDPRSRTEQTDADLAAALRIALDGGDAGDGCGPDSVQAIDGTYSSTPADWCFGELRRHYDWADAPGTSPFLG</sequence>
<dbReference type="Gene3D" id="3.20.20.70">
    <property type="entry name" value="Aldolase class I"/>
    <property type="match status" value="1"/>
</dbReference>
<dbReference type="OrthoDB" id="9785502at2"/>
<evidence type="ECO:0000313" key="2">
    <source>
        <dbReference type="Proteomes" id="UP000199103"/>
    </source>
</evidence>
<dbReference type="SUPFAM" id="SSF51445">
    <property type="entry name" value="(Trans)glycosidases"/>
    <property type="match status" value="1"/>
</dbReference>
<dbReference type="InterPro" id="IPR017853">
    <property type="entry name" value="GH"/>
</dbReference>
<keyword evidence="2" id="KW-1185">Reference proteome</keyword>
<gene>
    <name evidence="1" type="ORF">SAMN04489812_2370</name>
</gene>
<proteinExistence type="predicted"/>
<dbReference type="RefSeq" id="WP_091524833.1">
    <property type="nucleotide sequence ID" value="NZ_LT629772.1"/>
</dbReference>